<dbReference type="AlphaFoldDB" id="A0A430L500"/>
<feature type="compositionally biased region" description="Basic residues" evidence="1">
    <location>
        <begin position="30"/>
        <end position="46"/>
    </location>
</feature>
<feature type="region of interest" description="Disordered" evidence="1">
    <location>
        <begin position="21"/>
        <end position="81"/>
    </location>
</feature>
<name>A0A430L500_9HYPO</name>
<gene>
    <name evidence="2" type="ORF">BHE90_014790</name>
</gene>
<dbReference type="EMBL" id="MIKF01000422">
    <property type="protein sequence ID" value="RTE70814.1"/>
    <property type="molecule type" value="Genomic_DNA"/>
</dbReference>
<evidence type="ECO:0000313" key="2">
    <source>
        <dbReference type="EMBL" id="RTE70814.1"/>
    </source>
</evidence>
<dbReference type="Proteomes" id="UP000287124">
    <property type="component" value="Unassembled WGS sequence"/>
</dbReference>
<comment type="caution">
    <text evidence="2">The sequence shown here is derived from an EMBL/GenBank/DDBJ whole genome shotgun (WGS) entry which is preliminary data.</text>
</comment>
<evidence type="ECO:0000313" key="3">
    <source>
        <dbReference type="Proteomes" id="UP000287124"/>
    </source>
</evidence>
<sequence length="225" mass="24845">MTPIRKPAGCIRLGAIGAYNSRGGGVQGSRVRRRGPVHPRRVRIRKPSPSPELVVDAEPVADGSPSSFPESEYESNTRSSFEPVQLAATPSDSEFGPNEVAALTPAQIERQAARNDFVPENNDPPCEECIRSATSGKGGFEDYITALRHGHRRSAYARGSHKCIPCYSGLFLLLKALQFAPNTKSPTRDQKKHTANFGRVLETQMNALDEDPFIFEPIVHRERRH</sequence>
<keyword evidence="3" id="KW-1185">Reference proteome</keyword>
<protein>
    <submittedName>
        <fullName evidence="2">Uncharacterized protein</fullName>
    </submittedName>
</protein>
<proteinExistence type="predicted"/>
<reference evidence="2 3" key="1">
    <citation type="submission" date="2017-06" db="EMBL/GenBank/DDBJ databases">
        <title>Comparative genomic analysis of Ambrosia Fusariam Clade fungi.</title>
        <authorList>
            <person name="Stajich J.E."/>
            <person name="Carrillo J."/>
            <person name="Kijimoto T."/>
            <person name="Eskalen A."/>
            <person name="O'Donnell K."/>
            <person name="Kasson M."/>
        </authorList>
    </citation>
    <scope>NUCLEOTIDE SEQUENCE [LARGE SCALE GENOMIC DNA]</scope>
    <source>
        <strain evidence="2 3">UCR1854</strain>
    </source>
</reference>
<evidence type="ECO:0000256" key="1">
    <source>
        <dbReference type="SAM" id="MobiDB-lite"/>
    </source>
</evidence>
<accession>A0A430L500</accession>
<organism evidence="2 3">
    <name type="scientific">Fusarium euwallaceae</name>
    <dbReference type="NCBI Taxonomy" id="1147111"/>
    <lineage>
        <taxon>Eukaryota</taxon>
        <taxon>Fungi</taxon>
        <taxon>Dikarya</taxon>
        <taxon>Ascomycota</taxon>
        <taxon>Pezizomycotina</taxon>
        <taxon>Sordariomycetes</taxon>
        <taxon>Hypocreomycetidae</taxon>
        <taxon>Hypocreales</taxon>
        <taxon>Nectriaceae</taxon>
        <taxon>Fusarium</taxon>
        <taxon>Fusarium solani species complex</taxon>
    </lineage>
</organism>